<protein>
    <recommendedName>
        <fullName evidence="3">Flagellar protein FlgN</fullName>
    </recommendedName>
</protein>
<organism evidence="1 2">
    <name type="scientific">Glutamicibacter nicotianae</name>
    <name type="common">Arthrobacter nicotianae</name>
    <dbReference type="NCBI Taxonomy" id="37929"/>
    <lineage>
        <taxon>Bacteria</taxon>
        <taxon>Bacillati</taxon>
        <taxon>Actinomycetota</taxon>
        <taxon>Actinomycetes</taxon>
        <taxon>Micrococcales</taxon>
        <taxon>Micrococcaceae</taxon>
        <taxon>Glutamicibacter</taxon>
    </lineage>
</organism>
<gene>
    <name evidence="1" type="ORF">ANI01nite_16890</name>
</gene>
<evidence type="ECO:0000313" key="2">
    <source>
        <dbReference type="Proteomes" id="UP000316242"/>
    </source>
</evidence>
<name>A0ABQ0RKZ4_GLUNI</name>
<keyword evidence="2" id="KW-1185">Reference proteome</keyword>
<accession>A0ABQ0RKZ4</accession>
<proteinExistence type="predicted"/>
<reference evidence="1 2" key="1">
    <citation type="submission" date="2019-06" db="EMBL/GenBank/DDBJ databases">
        <title>Whole genome shotgun sequence of Glutamicibacter nicotianae NBRC 14234.</title>
        <authorList>
            <person name="Hosoyama A."/>
            <person name="Uohara A."/>
            <person name="Ohji S."/>
            <person name="Ichikawa N."/>
        </authorList>
    </citation>
    <scope>NUCLEOTIDE SEQUENCE [LARGE SCALE GENOMIC DNA]</scope>
    <source>
        <strain evidence="1 2">NBRC 14234</strain>
    </source>
</reference>
<sequence>MADELYLARLDEIITDLGNSITDFNDASDIAKGISRSVGTPMNDDKLQDRVGDFEDEWNKTRDGLVEELDGIHKHLKDIQQGFADWDLETKKAFLNSRASDAPKAN</sequence>
<dbReference type="Proteomes" id="UP000316242">
    <property type="component" value="Unassembled WGS sequence"/>
</dbReference>
<comment type="caution">
    <text evidence="1">The sequence shown here is derived from an EMBL/GenBank/DDBJ whole genome shotgun (WGS) entry which is preliminary data.</text>
</comment>
<evidence type="ECO:0008006" key="3">
    <source>
        <dbReference type="Google" id="ProtNLM"/>
    </source>
</evidence>
<dbReference type="EMBL" id="BJNE01000005">
    <property type="protein sequence ID" value="GEC12486.1"/>
    <property type="molecule type" value="Genomic_DNA"/>
</dbReference>
<dbReference type="RefSeq" id="WP_141357364.1">
    <property type="nucleotide sequence ID" value="NZ_BAAAWM010000001.1"/>
</dbReference>
<evidence type="ECO:0000313" key="1">
    <source>
        <dbReference type="EMBL" id="GEC12486.1"/>
    </source>
</evidence>